<feature type="region of interest" description="Disordered" evidence="10">
    <location>
        <begin position="930"/>
        <end position="992"/>
    </location>
</feature>
<protein>
    <recommendedName>
        <fullName evidence="11">R3H domain-containing protein</fullName>
    </recommendedName>
</protein>
<keyword evidence="5" id="KW-0863">Zinc-finger</keyword>
<evidence type="ECO:0000256" key="8">
    <source>
        <dbReference type="ARBA" id="ARBA00023163"/>
    </source>
</evidence>
<dbReference type="GO" id="GO:0000977">
    <property type="term" value="F:RNA polymerase II transcription regulatory region sequence-specific DNA binding"/>
    <property type="evidence" value="ECO:0007669"/>
    <property type="project" value="TreeGrafter"/>
</dbReference>
<feature type="compositionally biased region" description="Low complexity" evidence="10">
    <location>
        <begin position="965"/>
        <end position="976"/>
    </location>
</feature>
<evidence type="ECO:0000259" key="11">
    <source>
        <dbReference type="PROSITE" id="PS51061"/>
    </source>
</evidence>
<evidence type="ECO:0000256" key="5">
    <source>
        <dbReference type="ARBA" id="ARBA00022771"/>
    </source>
</evidence>
<comment type="subcellular location">
    <subcellularLocation>
        <location evidence="1">Nucleus</location>
    </subcellularLocation>
</comment>
<evidence type="ECO:0000256" key="6">
    <source>
        <dbReference type="ARBA" id="ARBA00022833"/>
    </source>
</evidence>
<keyword evidence="8" id="KW-0804">Transcription</keyword>
<dbReference type="InterPro" id="IPR034078">
    <property type="entry name" value="NFX1_fam"/>
</dbReference>
<dbReference type="SMART" id="SM00393">
    <property type="entry name" value="R3H"/>
    <property type="match status" value="1"/>
</dbReference>
<proteinExistence type="inferred from homology"/>
<evidence type="ECO:0000256" key="10">
    <source>
        <dbReference type="SAM" id="MobiDB-lite"/>
    </source>
</evidence>
<dbReference type="AlphaFoldDB" id="A0A0C3F8Y5"/>
<dbReference type="OrthoDB" id="6512771at2759"/>
<dbReference type="STRING" id="765440.A0A0C3F8Y5"/>
<evidence type="ECO:0000313" key="13">
    <source>
        <dbReference type="Proteomes" id="UP000054166"/>
    </source>
</evidence>
<dbReference type="GO" id="GO:0000981">
    <property type="term" value="F:DNA-binding transcription factor activity, RNA polymerase II-specific"/>
    <property type="evidence" value="ECO:0007669"/>
    <property type="project" value="TreeGrafter"/>
</dbReference>
<dbReference type="InterPro" id="IPR001374">
    <property type="entry name" value="R3H_dom"/>
</dbReference>
<evidence type="ECO:0000256" key="3">
    <source>
        <dbReference type="ARBA" id="ARBA00022723"/>
    </source>
</evidence>
<feature type="region of interest" description="Disordered" evidence="10">
    <location>
        <begin position="1"/>
        <end position="156"/>
    </location>
</feature>
<dbReference type="GO" id="GO:0000122">
    <property type="term" value="P:negative regulation of transcription by RNA polymerase II"/>
    <property type="evidence" value="ECO:0007669"/>
    <property type="project" value="TreeGrafter"/>
</dbReference>
<dbReference type="CDD" id="cd06008">
    <property type="entry name" value="NF-X1-zinc-finger"/>
    <property type="match status" value="5"/>
</dbReference>
<feature type="domain" description="R3H" evidence="11">
    <location>
        <begin position="837"/>
        <end position="899"/>
    </location>
</feature>
<evidence type="ECO:0000256" key="1">
    <source>
        <dbReference type="ARBA" id="ARBA00004123"/>
    </source>
</evidence>
<sequence length="1022" mass="109786">MEATPQSSAQLSENTKPPKSRNRQRYRKTTASEHPSESTRTSRASGDGDQRAKGSRGDFGTKGPGSQVTNGRVDEPLPSGSGYSTVEGASGEKVSGRRVRNPKRINPPKDANEPNNRGPHNSRRGAKFNAGLTESSTEAASSAGSSNQPYKYKRSVPKGDDLTSNLIHALSTPPYPDCPICFAAIHPAQPTWSCSLSRDNRALDGDSKENESSLCCWTTFHLKCIKNWSSKSVKEIADAWRARGEDRPGEWRCPGCQSKRVHVPDGYWCFCGSTAEPKLARLATPHSCANPCSRPRSCGHGCPLACHPGPCPPCLVMTQLPCYCGKQMQYLKCSQLAPGSVKVDLSCAQVCGKKLACQNHTCEDVCHPGDCQPCVVKDVVRCYCGKADQEVSCGYGEEKECIVNGEDGAVEKWTGRFQCENNCDRPFDCGKHHCSKPCHPPSSTPLPCPRSPSRITHCPCGKHALDPMFTASFPPNANLSRTSCSDPIPTCSACPPCSIMLVRPCRCGATTKDVRCSNFQSGSDTEILCDRPCAALRACGRHQCNRFCCPLASFAGPAKGKGKKRAAGTGSWDGVGADETGLHECDLACGKVLGCGNHRCEERDHRGVCPPCLQSSFEEIACYCGSTVLDPPISCGTQINCSYPCSRPPLACGHPKTHHSCHEDPAPCPPCPFLANKTCACGKKVVTNVRCSQEKVSCGATCGKLLGCGFHHCERLCHGDDCGPCSSVCGKSRKLCLPAHHPCTLSCHAPSSCSEAEPCRATVTLTCPCGRIRQSAPCGRSTSNPSREATQQVKCSNNCLIAKRNARLAEALGINPEGRDKSITYNDELTALGRANVKFLGLVEKSFADFVASEKKTQVLPHMPMDRRKFVHDLAMVYRMDAQMVDQEPHRSVQLIRRIDTRIPFPLLSATITPSAPPSLGKLADLRSPSAQNVRPLKPPSSNPSRTVTPVGSSNRGWTSVVSMPAAAANPTPAATSWMTTRNGRPSAPRPVVTTAQPVAAVRPVQPDVSALDVPDSWEDDA</sequence>
<organism evidence="12 13">
    <name type="scientific">Piloderma croceum (strain F 1598)</name>
    <dbReference type="NCBI Taxonomy" id="765440"/>
    <lineage>
        <taxon>Eukaryota</taxon>
        <taxon>Fungi</taxon>
        <taxon>Dikarya</taxon>
        <taxon>Basidiomycota</taxon>
        <taxon>Agaricomycotina</taxon>
        <taxon>Agaricomycetes</taxon>
        <taxon>Agaricomycetidae</taxon>
        <taxon>Atheliales</taxon>
        <taxon>Atheliaceae</taxon>
        <taxon>Piloderma</taxon>
    </lineage>
</organism>
<keyword evidence="3" id="KW-0479">Metal-binding</keyword>
<dbReference type="SMART" id="SM00438">
    <property type="entry name" value="ZnF_NFX"/>
    <property type="match status" value="7"/>
</dbReference>
<dbReference type="InParanoid" id="A0A0C3F8Y5"/>
<dbReference type="GO" id="GO:0008270">
    <property type="term" value="F:zinc ion binding"/>
    <property type="evidence" value="ECO:0007669"/>
    <property type="project" value="UniProtKB-KW"/>
</dbReference>
<dbReference type="Pfam" id="PF01424">
    <property type="entry name" value="R3H"/>
    <property type="match status" value="1"/>
</dbReference>
<keyword evidence="9" id="KW-0539">Nucleus</keyword>
<evidence type="ECO:0000256" key="2">
    <source>
        <dbReference type="ARBA" id="ARBA00007269"/>
    </source>
</evidence>
<feature type="compositionally biased region" description="Basic residues" evidence="10">
    <location>
        <begin position="18"/>
        <end position="28"/>
    </location>
</feature>
<dbReference type="FunCoup" id="A0A0C3F8Y5">
    <property type="interactions" value="752"/>
</dbReference>
<keyword evidence="7" id="KW-0805">Transcription regulation</keyword>
<evidence type="ECO:0000256" key="4">
    <source>
        <dbReference type="ARBA" id="ARBA00022737"/>
    </source>
</evidence>
<dbReference type="Gene3D" id="3.30.1370.50">
    <property type="entry name" value="R3H-like domain"/>
    <property type="match status" value="1"/>
</dbReference>
<comment type="similarity">
    <text evidence="2">Belongs to the NFX1 family.</text>
</comment>
<dbReference type="Pfam" id="PF01422">
    <property type="entry name" value="zf-NF-X1"/>
    <property type="match status" value="6"/>
</dbReference>
<reference evidence="13" key="2">
    <citation type="submission" date="2015-01" db="EMBL/GenBank/DDBJ databases">
        <title>Evolutionary Origins and Diversification of the Mycorrhizal Mutualists.</title>
        <authorList>
            <consortium name="DOE Joint Genome Institute"/>
            <consortium name="Mycorrhizal Genomics Consortium"/>
            <person name="Kohler A."/>
            <person name="Kuo A."/>
            <person name="Nagy L.G."/>
            <person name="Floudas D."/>
            <person name="Copeland A."/>
            <person name="Barry K.W."/>
            <person name="Cichocki N."/>
            <person name="Veneault-Fourrey C."/>
            <person name="LaButti K."/>
            <person name="Lindquist E.A."/>
            <person name="Lipzen A."/>
            <person name="Lundell T."/>
            <person name="Morin E."/>
            <person name="Murat C."/>
            <person name="Riley R."/>
            <person name="Ohm R."/>
            <person name="Sun H."/>
            <person name="Tunlid A."/>
            <person name="Henrissat B."/>
            <person name="Grigoriev I.V."/>
            <person name="Hibbett D.S."/>
            <person name="Martin F."/>
        </authorList>
    </citation>
    <scope>NUCLEOTIDE SEQUENCE [LARGE SCALE GENOMIC DNA]</scope>
    <source>
        <strain evidence="13">F 1598</strain>
    </source>
</reference>
<evidence type="ECO:0000256" key="9">
    <source>
        <dbReference type="ARBA" id="ARBA00023242"/>
    </source>
</evidence>
<dbReference type="PROSITE" id="PS51061">
    <property type="entry name" value="R3H"/>
    <property type="match status" value="1"/>
</dbReference>
<dbReference type="PANTHER" id="PTHR12360:SF12">
    <property type="entry name" value="TRANSCRIPTIONAL REPRESSOR NF-X1"/>
    <property type="match status" value="1"/>
</dbReference>
<keyword evidence="6" id="KW-0862">Zinc</keyword>
<dbReference type="InterPro" id="IPR000967">
    <property type="entry name" value="Znf_NFX1"/>
</dbReference>
<dbReference type="InterPro" id="IPR036867">
    <property type="entry name" value="R3H_dom_sf"/>
</dbReference>
<dbReference type="GO" id="GO:0005634">
    <property type="term" value="C:nucleus"/>
    <property type="evidence" value="ECO:0007669"/>
    <property type="project" value="UniProtKB-SubCell"/>
</dbReference>
<dbReference type="EMBL" id="KN833037">
    <property type="protein sequence ID" value="KIM76166.1"/>
    <property type="molecule type" value="Genomic_DNA"/>
</dbReference>
<keyword evidence="13" id="KW-1185">Reference proteome</keyword>
<evidence type="ECO:0000256" key="7">
    <source>
        <dbReference type="ARBA" id="ARBA00023015"/>
    </source>
</evidence>
<gene>
    <name evidence="12" type="ORF">PILCRDRAFT_826516</name>
</gene>
<dbReference type="Proteomes" id="UP000054166">
    <property type="component" value="Unassembled WGS sequence"/>
</dbReference>
<feature type="compositionally biased region" description="Low complexity" evidence="10">
    <location>
        <begin position="130"/>
        <end position="146"/>
    </location>
</feature>
<feature type="compositionally biased region" description="Polar residues" evidence="10">
    <location>
        <begin position="943"/>
        <end position="962"/>
    </location>
</feature>
<reference evidence="12 13" key="1">
    <citation type="submission" date="2014-04" db="EMBL/GenBank/DDBJ databases">
        <authorList>
            <consortium name="DOE Joint Genome Institute"/>
            <person name="Kuo A."/>
            <person name="Tarkka M."/>
            <person name="Buscot F."/>
            <person name="Kohler A."/>
            <person name="Nagy L.G."/>
            <person name="Floudas D."/>
            <person name="Copeland A."/>
            <person name="Barry K.W."/>
            <person name="Cichocki N."/>
            <person name="Veneault-Fourrey C."/>
            <person name="LaButti K."/>
            <person name="Lindquist E.A."/>
            <person name="Lipzen A."/>
            <person name="Lundell T."/>
            <person name="Morin E."/>
            <person name="Murat C."/>
            <person name="Sun H."/>
            <person name="Tunlid A."/>
            <person name="Henrissat B."/>
            <person name="Grigoriev I.V."/>
            <person name="Hibbett D.S."/>
            <person name="Martin F."/>
            <person name="Nordberg H.P."/>
            <person name="Cantor M.N."/>
            <person name="Hua S.X."/>
        </authorList>
    </citation>
    <scope>NUCLEOTIDE SEQUENCE [LARGE SCALE GENOMIC DNA]</scope>
    <source>
        <strain evidence="12 13">F 1598</strain>
    </source>
</reference>
<evidence type="ECO:0000313" key="12">
    <source>
        <dbReference type="EMBL" id="KIM76166.1"/>
    </source>
</evidence>
<dbReference type="HOGENOM" id="CLU_005714_3_0_1"/>
<name>A0A0C3F8Y5_PILCF</name>
<dbReference type="PANTHER" id="PTHR12360">
    <property type="entry name" value="NUCLEAR TRANSCRIPTION FACTOR, X-BOX BINDING 1 NFX1"/>
    <property type="match status" value="1"/>
</dbReference>
<keyword evidence="4" id="KW-0677">Repeat</keyword>
<feature type="compositionally biased region" description="Polar residues" evidence="10">
    <location>
        <begin position="1"/>
        <end position="17"/>
    </location>
</feature>
<dbReference type="SUPFAM" id="SSF82708">
    <property type="entry name" value="R3H domain"/>
    <property type="match status" value="1"/>
</dbReference>
<feature type="compositionally biased region" description="Basic and acidic residues" evidence="10">
    <location>
        <begin position="46"/>
        <end position="56"/>
    </location>
</feature>
<accession>A0A0C3F8Y5</accession>